<evidence type="ECO:0000313" key="3">
    <source>
        <dbReference type="EMBL" id="MVS97719.1"/>
    </source>
</evidence>
<dbReference type="PANTHER" id="PTHR33121">
    <property type="entry name" value="CYCLIC DI-GMP PHOSPHODIESTERASE PDEF"/>
    <property type="match status" value="1"/>
</dbReference>
<keyword evidence="1" id="KW-0812">Transmembrane</keyword>
<feature type="transmembrane region" description="Helical" evidence="1">
    <location>
        <begin position="38"/>
        <end position="56"/>
    </location>
</feature>
<dbReference type="InterPro" id="IPR001633">
    <property type="entry name" value="EAL_dom"/>
</dbReference>
<dbReference type="SUPFAM" id="SSF141868">
    <property type="entry name" value="EAL domain-like"/>
    <property type="match status" value="1"/>
</dbReference>
<evidence type="ECO:0000256" key="1">
    <source>
        <dbReference type="SAM" id="Phobius"/>
    </source>
</evidence>
<evidence type="ECO:0000313" key="4">
    <source>
        <dbReference type="Proteomes" id="UP000438106"/>
    </source>
</evidence>
<dbReference type="AlphaFoldDB" id="A0A7X3FN95"/>
<protein>
    <submittedName>
        <fullName evidence="3">EAL domain-containing protein</fullName>
    </submittedName>
</protein>
<dbReference type="InterPro" id="IPR050706">
    <property type="entry name" value="Cyclic-di-GMP_PDE-like"/>
</dbReference>
<feature type="transmembrane region" description="Helical" evidence="1">
    <location>
        <begin position="145"/>
        <end position="168"/>
    </location>
</feature>
<feature type="transmembrane region" description="Helical" evidence="1">
    <location>
        <begin position="62"/>
        <end position="83"/>
    </location>
</feature>
<feature type="transmembrane region" description="Helical" evidence="1">
    <location>
        <begin position="90"/>
        <end position="110"/>
    </location>
</feature>
<accession>A0A7X3FN95</accession>
<feature type="transmembrane region" description="Helical" evidence="1">
    <location>
        <begin position="180"/>
        <end position="198"/>
    </location>
</feature>
<feature type="domain" description="EAL" evidence="2">
    <location>
        <begin position="205"/>
        <end position="459"/>
    </location>
</feature>
<keyword evidence="1" id="KW-0472">Membrane</keyword>
<sequence>MAGRYDLSQAKYVAPMARQAGPSATEQTGQYSTRVIAAFRYGSLAIAALGAAWGVVFGIMGWWGIVALDVAVVASGLSIYALVSRGQFALGLLIAQAVLIVIASVMALIIDVPTTEAPRVSHLYLLVVAALGFLNYRRQASRSQLALIVVSLLLFVVFASTPLANPFVVDMPVALHTGGTWANAIVATALLAGCAYAMQAELARNDRIGRDLISAMWNEEFHLVYQPQVDLDHRTVGAEALLRWTSPGRGVVPPASFIPQAERAGLMVAIGGWVLKQGCNTLAEWGKHPDFKHLTLSINVSASQILDDGFENLVRDTLSTTGADARHLILEMTESVLVTDTDTVVARLAGLQALGITIALDDFGTGYSSLAYLRSLPIQQIKIDRGFVKDMLDDPRSASLIKNVVQIGRDLGQQVLAEGVETSDQQAMLAQVGCVQFQGYFHGRPMELADFEARIAAETKRAPPG</sequence>
<dbReference type="PANTHER" id="PTHR33121:SF70">
    <property type="entry name" value="SIGNALING PROTEIN YKOW"/>
    <property type="match status" value="1"/>
</dbReference>
<organism evidence="3 4">
    <name type="scientific">Devosia marina</name>
    <dbReference type="NCBI Taxonomy" id="2683198"/>
    <lineage>
        <taxon>Bacteria</taxon>
        <taxon>Pseudomonadati</taxon>
        <taxon>Pseudomonadota</taxon>
        <taxon>Alphaproteobacteria</taxon>
        <taxon>Hyphomicrobiales</taxon>
        <taxon>Devosiaceae</taxon>
        <taxon>Devosia</taxon>
    </lineage>
</organism>
<dbReference type="PROSITE" id="PS50883">
    <property type="entry name" value="EAL"/>
    <property type="match status" value="1"/>
</dbReference>
<dbReference type="Gene3D" id="3.20.20.450">
    <property type="entry name" value="EAL domain"/>
    <property type="match status" value="1"/>
</dbReference>
<dbReference type="SMART" id="SM00052">
    <property type="entry name" value="EAL"/>
    <property type="match status" value="1"/>
</dbReference>
<dbReference type="Pfam" id="PF00563">
    <property type="entry name" value="EAL"/>
    <property type="match status" value="1"/>
</dbReference>
<feature type="transmembrane region" description="Helical" evidence="1">
    <location>
        <begin position="122"/>
        <end position="138"/>
    </location>
</feature>
<gene>
    <name evidence="3" type="ORF">GO014_01570</name>
</gene>
<keyword evidence="4" id="KW-1185">Reference proteome</keyword>
<comment type="caution">
    <text evidence="3">The sequence shown here is derived from an EMBL/GenBank/DDBJ whole genome shotgun (WGS) entry which is preliminary data.</text>
</comment>
<dbReference type="Proteomes" id="UP000438106">
    <property type="component" value="Unassembled WGS sequence"/>
</dbReference>
<evidence type="ECO:0000259" key="2">
    <source>
        <dbReference type="PROSITE" id="PS50883"/>
    </source>
</evidence>
<proteinExistence type="predicted"/>
<name>A0A7X3FN95_9HYPH</name>
<dbReference type="InterPro" id="IPR035919">
    <property type="entry name" value="EAL_sf"/>
</dbReference>
<dbReference type="CDD" id="cd01948">
    <property type="entry name" value="EAL"/>
    <property type="match status" value="1"/>
</dbReference>
<keyword evidence="1" id="KW-1133">Transmembrane helix</keyword>
<dbReference type="EMBL" id="WQRF01000001">
    <property type="protein sequence ID" value="MVS97719.1"/>
    <property type="molecule type" value="Genomic_DNA"/>
</dbReference>
<dbReference type="GO" id="GO:0071111">
    <property type="term" value="F:cyclic-guanylate-specific phosphodiesterase activity"/>
    <property type="evidence" value="ECO:0007669"/>
    <property type="project" value="InterPro"/>
</dbReference>
<reference evidence="3 4" key="1">
    <citation type="submission" date="2019-12" db="EMBL/GenBank/DDBJ databases">
        <title>Devosia maris sp. nov., isolated from the deep seawater.</title>
        <authorList>
            <person name="Liu Y."/>
        </authorList>
    </citation>
    <scope>NUCLEOTIDE SEQUENCE [LARGE SCALE GENOMIC DNA]</scope>
    <source>
        <strain evidence="3 4">L53-10-65</strain>
    </source>
</reference>